<dbReference type="STRING" id="151549.A0A4C1WYU7"/>
<protein>
    <submittedName>
        <fullName evidence="7">Protein SERAC1</fullName>
    </submittedName>
</protein>
<keyword evidence="4" id="KW-0256">Endoplasmic reticulum</keyword>
<keyword evidence="8" id="KW-1185">Reference proteome</keyword>
<proteinExistence type="predicted"/>
<dbReference type="InterPro" id="IPR029058">
    <property type="entry name" value="AB_hydrolase_fold"/>
</dbReference>
<gene>
    <name evidence="7" type="primary">SERAC1</name>
    <name evidence="7" type="ORF">EVAR_24450_1</name>
</gene>
<dbReference type="AlphaFoldDB" id="A0A4C1WYU7"/>
<dbReference type="Proteomes" id="UP000299102">
    <property type="component" value="Unassembled WGS sequence"/>
</dbReference>
<dbReference type="PANTHER" id="PTHR48182:SF2">
    <property type="entry name" value="PROTEIN SERAC1"/>
    <property type="match status" value="1"/>
</dbReference>
<dbReference type="SUPFAM" id="SSF53474">
    <property type="entry name" value="alpha/beta-Hydrolases"/>
    <property type="match status" value="1"/>
</dbReference>
<dbReference type="GO" id="GO:0005783">
    <property type="term" value="C:endoplasmic reticulum"/>
    <property type="evidence" value="ECO:0007669"/>
    <property type="project" value="UniProtKB-SubCell"/>
</dbReference>
<dbReference type="Gene3D" id="3.40.50.1820">
    <property type="entry name" value="alpha/beta hydrolase"/>
    <property type="match status" value="1"/>
</dbReference>
<comment type="caution">
    <text evidence="7">The sequence shown here is derived from an EMBL/GenBank/DDBJ whole genome shotgun (WGS) entry which is preliminary data.</text>
</comment>
<evidence type="ECO:0000313" key="7">
    <source>
        <dbReference type="EMBL" id="GBP55254.1"/>
    </source>
</evidence>
<evidence type="ECO:0000256" key="4">
    <source>
        <dbReference type="ARBA" id="ARBA00022824"/>
    </source>
</evidence>
<organism evidence="7 8">
    <name type="scientific">Eumeta variegata</name>
    <name type="common">Bagworm moth</name>
    <name type="synonym">Eumeta japonica</name>
    <dbReference type="NCBI Taxonomy" id="151549"/>
    <lineage>
        <taxon>Eukaryota</taxon>
        <taxon>Metazoa</taxon>
        <taxon>Ecdysozoa</taxon>
        <taxon>Arthropoda</taxon>
        <taxon>Hexapoda</taxon>
        <taxon>Insecta</taxon>
        <taxon>Pterygota</taxon>
        <taxon>Neoptera</taxon>
        <taxon>Endopterygota</taxon>
        <taxon>Lepidoptera</taxon>
        <taxon>Glossata</taxon>
        <taxon>Ditrysia</taxon>
        <taxon>Tineoidea</taxon>
        <taxon>Psychidae</taxon>
        <taxon>Oiketicinae</taxon>
        <taxon>Eumeta</taxon>
    </lineage>
</organism>
<dbReference type="OrthoDB" id="5086500at2759"/>
<dbReference type="GO" id="GO:0005739">
    <property type="term" value="C:mitochondrion"/>
    <property type="evidence" value="ECO:0007669"/>
    <property type="project" value="UniProtKB-SubCell"/>
</dbReference>
<evidence type="ECO:0000256" key="1">
    <source>
        <dbReference type="ARBA" id="ARBA00004173"/>
    </source>
</evidence>
<accession>A0A4C1WYU7</accession>
<evidence type="ECO:0000256" key="6">
    <source>
        <dbReference type="ARBA" id="ARBA00023136"/>
    </source>
</evidence>
<dbReference type="InterPro" id="IPR052374">
    <property type="entry name" value="SERAC1"/>
</dbReference>
<keyword evidence="6" id="KW-0472">Membrane</keyword>
<evidence type="ECO:0000256" key="3">
    <source>
        <dbReference type="ARBA" id="ARBA00004370"/>
    </source>
</evidence>
<keyword evidence="5" id="KW-0496">Mitochondrion</keyword>
<evidence type="ECO:0000256" key="5">
    <source>
        <dbReference type="ARBA" id="ARBA00023128"/>
    </source>
</evidence>
<dbReference type="GO" id="GO:0016020">
    <property type="term" value="C:membrane"/>
    <property type="evidence" value="ECO:0007669"/>
    <property type="project" value="UniProtKB-SubCell"/>
</dbReference>
<evidence type="ECO:0000313" key="8">
    <source>
        <dbReference type="Proteomes" id="UP000299102"/>
    </source>
</evidence>
<comment type="subcellular location">
    <subcellularLocation>
        <location evidence="2">Endoplasmic reticulum</location>
    </subcellularLocation>
    <subcellularLocation>
        <location evidence="3">Membrane</location>
    </subcellularLocation>
    <subcellularLocation>
        <location evidence="1">Mitochondrion</location>
    </subcellularLocation>
</comment>
<evidence type="ECO:0000256" key="2">
    <source>
        <dbReference type="ARBA" id="ARBA00004240"/>
    </source>
</evidence>
<sequence>MRSPGMRSLANTWRQGDWRCKYKIQPEIVPLRKHPVAQCGCDDKSSSRNVANNDIVYCRDGEVNDENYFNDKDSLLEDVKPDNDNKDCDIGKEIFFDRVLSKDKIFDERFAKTLMDRVKIVENYGAENFLENFLIQNIGNDDYLDKDEEFTAKMELEDHQEVDDKERACECQTEACSDGCGCICSRCYSSCWPRDWLRVDHPDCRVISINYTSDPYLWRPIWVRECKRLQLPDRAEQMIEQLLAMGVGRAPIVWVGHSKGGLFIKQIYTEAYDAHTRLSSGVDVNDLELTSDLRRRACLWHRSQGFMFYSVPHRGSPLADLNIPPITARSIELLEIRKDCSTVLELQERWLKATKESKPIVRSLVETCRTLMAVLWLRIVSEESAGDQYNLISLCNNVSTSFKRLTNNG</sequence>
<name>A0A4C1WYU7_EUMVA</name>
<reference evidence="7 8" key="1">
    <citation type="journal article" date="2019" name="Commun. Biol.">
        <title>The bagworm genome reveals a unique fibroin gene that provides high tensile strength.</title>
        <authorList>
            <person name="Kono N."/>
            <person name="Nakamura H."/>
            <person name="Ohtoshi R."/>
            <person name="Tomita M."/>
            <person name="Numata K."/>
            <person name="Arakawa K."/>
        </authorList>
    </citation>
    <scope>NUCLEOTIDE SEQUENCE [LARGE SCALE GENOMIC DNA]</scope>
</reference>
<dbReference type="EMBL" id="BGZK01000664">
    <property type="protein sequence ID" value="GBP55254.1"/>
    <property type="molecule type" value="Genomic_DNA"/>
</dbReference>
<dbReference type="PANTHER" id="PTHR48182">
    <property type="entry name" value="PROTEIN SERAC1"/>
    <property type="match status" value="1"/>
</dbReference>